<dbReference type="EMBL" id="QUZK01000034">
    <property type="protein sequence ID" value="RFF30630.1"/>
    <property type="molecule type" value="Genomic_DNA"/>
</dbReference>
<organism evidence="8 9">
    <name type="scientific">Wenzhouxiangella sediminis</name>
    <dbReference type="NCBI Taxonomy" id="1792836"/>
    <lineage>
        <taxon>Bacteria</taxon>
        <taxon>Pseudomonadati</taxon>
        <taxon>Pseudomonadota</taxon>
        <taxon>Gammaproteobacteria</taxon>
        <taxon>Chromatiales</taxon>
        <taxon>Wenzhouxiangellaceae</taxon>
        <taxon>Wenzhouxiangella</taxon>
    </lineage>
</organism>
<comment type="cofactor">
    <cofactor evidence="1">
        <name>a divalent metal cation</name>
        <dbReference type="ChEBI" id="CHEBI:60240"/>
    </cofactor>
</comment>
<keyword evidence="2" id="KW-0540">Nuclease</keyword>
<reference evidence="8 9" key="1">
    <citation type="submission" date="2018-08" db="EMBL/GenBank/DDBJ databases">
        <title>Wenzhouxiangella salilacus sp. nov., a novel bacterium isolated from a saline lake in Xinjiang Province, China.</title>
        <authorList>
            <person name="Han S."/>
        </authorList>
    </citation>
    <scope>NUCLEOTIDE SEQUENCE [LARGE SCALE GENOMIC DNA]</scope>
    <source>
        <strain evidence="8 9">XDB06</strain>
    </source>
</reference>
<dbReference type="PANTHER" id="PTHR30636">
    <property type="entry name" value="UPF0701 PROTEIN YICC"/>
    <property type="match status" value="1"/>
</dbReference>
<keyword evidence="4" id="KW-0378">Hydrolase</keyword>
<accession>A0A3E1K947</accession>
<proteinExistence type="inferred from homology"/>
<comment type="similarity">
    <text evidence="5">Belongs to the YicC/YloC family.</text>
</comment>
<dbReference type="GO" id="GO:0004521">
    <property type="term" value="F:RNA endonuclease activity"/>
    <property type="evidence" value="ECO:0007669"/>
    <property type="project" value="InterPro"/>
</dbReference>
<feature type="domain" description="Endoribonuclease YicC-like C-terminal" evidence="7">
    <location>
        <begin position="172"/>
        <end position="289"/>
    </location>
</feature>
<name>A0A3E1K947_9GAMM</name>
<dbReference type="Pfam" id="PF08340">
    <property type="entry name" value="YicC-like_C"/>
    <property type="match status" value="1"/>
</dbReference>
<dbReference type="Proteomes" id="UP000260351">
    <property type="component" value="Unassembled WGS sequence"/>
</dbReference>
<sequence>MIRSMTAYARRSGHLEAGQLTWEIRSVNQRFLDPSLRLPEDFRALEPGVRSRLKARLGRGKVEVSLKFQPDPAAAAADMRINLDVARTLLRAHEEIADLAGGSAEPDLVHLLSWPGLIEQADSDLDAAYEPALALFDEAVDELIAAREQEGRAIAAMIEQRLAGIEAQARLVRERMPAIRAAVDARFREKLESLDVAVDEGRIEQEVVMQLQKLDVDEELDRLETHVAEVRRVMALDEPVGRRLDFLMQELNREANTLGSKATLAEVGQAAVELKVLVEQMREQVQNVE</sequence>
<dbReference type="InterPro" id="IPR013527">
    <property type="entry name" value="YicC-like_N"/>
</dbReference>
<keyword evidence="3" id="KW-0255">Endonuclease</keyword>
<dbReference type="InterPro" id="IPR005229">
    <property type="entry name" value="YicC/YloC-like"/>
</dbReference>
<dbReference type="PANTHER" id="PTHR30636:SF3">
    <property type="entry name" value="UPF0701 PROTEIN YICC"/>
    <property type="match status" value="1"/>
</dbReference>
<feature type="domain" description="Endoribonuclease YicC-like N-terminal" evidence="6">
    <location>
        <begin position="2"/>
        <end position="155"/>
    </location>
</feature>
<evidence type="ECO:0000256" key="1">
    <source>
        <dbReference type="ARBA" id="ARBA00001968"/>
    </source>
</evidence>
<evidence type="ECO:0000259" key="6">
    <source>
        <dbReference type="Pfam" id="PF03755"/>
    </source>
</evidence>
<dbReference type="GO" id="GO:0016787">
    <property type="term" value="F:hydrolase activity"/>
    <property type="evidence" value="ECO:0007669"/>
    <property type="project" value="UniProtKB-KW"/>
</dbReference>
<dbReference type="InterPro" id="IPR013551">
    <property type="entry name" value="YicC-like_C"/>
</dbReference>
<dbReference type="OrthoDB" id="9771229at2"/>
<dbReference type="NCBIfam" id="TIGR00255">
    <property type="entry name" value="YicC/YloC family endoribonuclease"/>
    <property type="match status" value="1"/>
</dbReference>
<evidence type="ECO:0000256" key="4">
    <source>
        <dbReference type="ARBA" id="ARBA00022801"/>
    </source>
</evidence>
<dbReference type="Pfam" id="PF03755">
    <property type="entry name" value="YicC-like_N"/>
    <property type="match status" value="1"/>
</dbReference>
<gene>
    <name evidence="8" type="ORF">DZC52_07835</name>
</gene>
<evidence type="ECO:0000256" key="5">
    <source>
        <dbReference type="ARBA" id="ARBA00035648"/>
    </source>
</evidence>
<evidence type="ECO:0000313" key="8">
    <source>
        <dbReference type="EMBL" id="RFF30630.1"/>
    </source>
</evidence>
<evidence type="ECO:0000256" key="2">
    <source>
        <dbReference type="ARBA" id="ARBA00022722"/>
    </source>
</evidence>
<evidence type="ECO:0000259" key="7">
    <source>
        <dbReference type="Pfam" id="PF08340"/>
    </source>
</evidence>
<dbReference type="AlphaFoldDB" id="A0A3E1K947"/>
<evidence type="ECO:0000313" key="9">
    <source>
        <dbReference type="Proteomes" id="UP000260351"/>
    </source>
</evidence>
<keyword evidence="9" id="KW-1185">Reference proteome</keyword>
<comment type="caution">
    <text evidence="8">The sequence shown here is derived from an EMBL/GenBank/DDBJ whole genome shotgun (WGS) entry which is preliminary data.</text>
</comment>
<evidence type="ECO:0000256" key="3">
    <source>
        <dbReference type="ARBA" id="ARBA00022759"/>
    </source>
</evidence>
<dbReference type="RefSeq" id="WP_116650573.1">
    <property type="nucleotide sequence ID" value="NZ_QUZK01000034.1"/>
</dbReference>
<protein>
    <submittedName>
        <fullName evidence="8">YicC family protein</fullName>
    </submittedName>
</protein>